<evidence type="ECO:0000313" key="1">
    <source>
        <dbReference type="EMBL" id="CAL1372400.1"/>
    </source>
</evidence>
<sequence>MKDVSATAGNLLPDSTPYRRLVGKLQYLTTTRPDITYVVQQLCQYQKEPTDQHIQAVHHVFRYLKSKPTQGLVFKTNSSLQLKGYSDGDWEACPDTRKSLTGYFTFLGDSLITWKTKKQQTVSRSSSEAEYRSLAMLSCEMVWLKQLLLEMGIDHTSPAALFCDNQSAIHIAHNPVFHERKKHIEVDCHLIRQHILDKIVTVTHVRSELQLADTFTKALSRHRLHFLRDKLGVADAYAPQLEGG</sequence>
<reference evidence="1 2" key="1">
    <citation type="submission" date="2024-04" db="EMBL/GenBank/DDBJ databases">
        <authorList>
            <person name="Fracassetti M."/>
        </authorList>
    </citation>
    <scope>NUCLEOTIDE SEQUENCE [LARGE SCALE GENOMIC DNA]</scope>
</reference>
<evidence type="ECO:0000313" key="2">
    <source>
        <dbReference type="Proteomes" id="UP001497516"/>
    </source>
</evidence>
<dbReference type="PANTHER" id="PTHR11439:SF494">
    <property type="entry name" value="CYSTEINE-RICH RLK (RECEPTOR-LIKE PROTEIN KINASE) 8"/>
    <property type="match status" value="1"/>
</dbReference>
<dbReference type="AlphaFoldDB" id="A0AAV2DFP6"/>
<dbReference type="InterPro" id="IPR043502">
    <property type="entry name" value="DNA/RNA_pol_sf"/>
</dbReference>
<dbReference type="PANTHER" id="PTHR11439">
    <property type="entry name" value="GAG-POL-RELATED RETROTRANSPOSON"/>
    <property type="match status" value="1"/>
</dbReference>
<organism evidence="1 2">
    <name type="scientific">Linum trigynum</name>
    <dbReference type="NCBI Taxonomy" id="586398"/>
    <lineage>
        <taxon>Eukaryota</taxon>
        <taxon>Viridiplantae</taxon>
        <taxon>Streptophyta</taxon>
        <taxon>Embryophyta</taxon>
        <taxon>Tracheophyta</taxon>
        <taxon>Spermatophyta</taxon>
        <taxon>Magnoliopsida</taxon>
        <taxon>eudicotyledons</taxon>
        <taxon>Gunneridae</taxon>
        <taxon>Pentapetalae</taxon>
        <taxon>rosids</taxon>
        <taxon>fabids</taxon>
        <taxon>Malpighiales</taxon>
        <taxon>Linaceae</taxon>
        <taxon>Linum</taxon>
    </lineage>
</organism>
<proteinExistence type="predicted"/>
<dbReference type="Proteomes" id="UP001497516">
    <property type="component" value="Chromosome 2"/>
</dbReference>
<protein>
    <submittedName>
        <fullName evidence="1">Uncharacterized protein</fullName>
    </submittedName>
</protein>
<accession>A0AAV2DFP6</accession>
<name>A0AAV2DFP6_9ROSI</name>
<gene>
    <name evidence="1" type="ORF">LTRI10_LOCUS14412</name>
</gene>
<keyword evidence="2" id="KW-1185">Reference proteome</keyword>
<dbReference type="CDD" id="cd09272">
    <property type="entry name" value="RNase_HI_RT_Ty1"/>
    <property type="match status" value="1"/>
</dbReference>
<dbReference type="EMBL" id="OZ034815">
    <property type="protein sequence ID" value="CAL1372400.1"/>
    <property type="molecule type" value="Genomic_DNA"/>
</dbReference>
<dbReference type="SUPFAM" id="SSF56672">
    <property type="entry name" value="DNA/RNA polymerases"/>
    <property type="match status" value="1"/>
</dbReference>